<dbReference type="InterPro" id="IPR023538">
    <property type="entry name" value="RNP1"/>
</dbReference>
<dbReference type="GO" id="GO:0000172">
    <property type="term" value="C:ribonuclease MRP complex"/>
    <property type="evidence" value="ECO:0007669"/>
    <property type="project" value="InterPro"/>
</dbReference>
<dbReference type="Proteomes" id="UP000499080">
    <property type="component" value="Unassembled WGS sequence"/>
</dbReference>
<evidence type="ECO:0000313" key="12">
    <source>
        <dbReference type="EMBL" id="GBN30059.1"/>
    </source>
</evidence>
<dbReference type="AlphaFoldDB" id="A0A4Y2MU65"/>
<dbReference type="PANTHER" id="PTHR13348">
    <property type="entry name" value="RIBONUCLEASE P SUBUNIT P29"/>
    <property type="match status" value="1"/>
</dbReference>
<evidence type="ECO:0000256" key="6">
    <source>
        <dbReference type="ARBA" id="ARBA00022722"/>
    </source>
</evidence>
<dbReference type="InterPro" id="IPR036980">
    <property type="entry name" value="RNase_P/MRP_Rpp29_sf"/>
</dbReference>
<protein>
    <recommendedName>
        <fullName evidence="3 10">Ribonuclease P protein subunit p29</fullName>
    </recommendedName>
</protein>
<dbReference type="GO" id="GO:0006364">
    <property type="term" value="P:rRNA processing"/>
    <property type="evidence" value="ECO:0007669"/>
    <property type="project" value="TreeGrafter"/>
</dbReference>
<keyword evidence="10" id="KW-0539">Nucleus</keyword>
<dbReference type="SMART" id="SM00538">
    <property type="entry name" value="POP4"/>
    <property type="match status" value="1"/>
</dbReference>
<comment type="caution">
    <text evidence="12">The sequence shown here is derived from an EMBL/GenBank/DDBJ whole genome shotgun (WGS) entry which is preliminary data.</text>
</comment>
<dbReference type="Pfam" id="PF01868">
    <property type="entry name" value="RNase_P-MRP_p29"/>
    <property type="match status" value="1"/>
</dbReference>
<name>A0A4Y2MU65_ARAVE</name>
<dbReference type="EMBL" id="BGPR01007860">
    <property type="protein sequence ID" value="GBN30059.1"/>
    <property type="molecule type" value="Genomic_DNA"/>
</dbReference>
<dbReference type="SUPFAM" id="SSF101744">
    <property type="entry name" value="Rof/RNase P subunit-like"/>
    <property type="match status" value="1"/>
</dbReference>
<evidence type="ECO:0000256" key="5">
    <source>
        <dbReference type="ARBA" id="ARBA00022694"/>
    </source>
</evidence>
<dbReference type="InterPro" id="IPR002730">
    <property type="entry name" value="Rpp29/RNP1"/>
</dbReference>
<gene>
    <name evidence="12" type="primary">POP4</name>
    <name evidence="12" type="ORF">AVEN_268345_1</name>
</gene>
<keyword evidence="13" id="KW-1185">Reference proteome</keyword>
<dbReference type="OrthoDB" id="124041at2759"/>
<evidence type="ECO:0000256" key="1">
    <source>
        <dbReference type="ARBA" id="ARBA00002435"/>
    </source>
</evidence>
<keyword evidence="8" id="KW-0378">Hydrolase</keyword>
<evidence type="ECO:0000256" key="9">
    <source>
        <dbReference type="ARBA" id="ARBA00046486"/>
    </source>
</evidence>
<dbReference type="GO" id="GO:0030677">
    <property type="term" value="C:ribonuclease P complex"/>
    <property type="evidence" value="ECO:0007669"/>
    <property type="project" value="UniProtKB-UniRule"/>
</dbReference>
<dbReference type="InterPro" id="IPR023534">
    <property type="entry name" value="Rof/RNase_P-like"/>
</dbReference>
<dbReference type="GO" id="GO:0001682">
    <property type="term" value="P:tRNA 5'-leader removal"/>
    <property type="evidence" value="ECO:0007669"/>
    <property type="project" value="InterPro"/>
</dbReference>
<dbReference type="InterPro" id="IPR016848">
    <property type="entry name" value="RNase_P/MRP_Rpp29-subunit"/>
</dbReference>
<keyword evidence="7" id="KW-0255">Endonuclease</keyword>
<dbReference type="GO" id="GO:0004519">
    <property type="term" value="F:endonuclease activity"/>
    <property type="evidence" value="ECO:0007669"/>
    <property type="project" value="UniProtKB-KW"/>
</dbReference>
<dbReference type="HAMAP" id="MF_00754">
    <property type="entry name" value="RNase_P_1"/>
    <property type="match status" value="1"/>
</dbReference>
<dbReference type="PIRSF" id="PIRSF027081">
    <property type="entry name" value="RNase_P/MRP_p29_subunit"/>
    <property type="match status" value="1"/>
</dbReference>
<comment type="function">
    <text evidence="1 10">Component of ribonuclease P, a ribonucleoprotein complex that generates mature tRNA molecules by cleaving their 5'-ends.</text>
</comment>
<evidence type="ECO:0000256" key="7">
    <source>
        <dbReference type="ARBA" id="ARBA00022759"/>
    </source>
</evidence>
<evidence type="ECO:0000256" key="4">
    <source>
        <dbReference type="ARBA" id="ARBA00022490"/>
    </source>
</evidence>
<evidence type="ECO:0000313" key="13">
    <source>
        <dbReference type="Proteomes" id="UP000499080"/>
    </source>
</evidence>
<evidence type="ECO:0000256" key="8">
    <source>
        <dbReference type="ARBA" id="ARBA00022801"/>
    </source>
</evidence>
<keyword evidence="5 10" id="KW-0819">tRNA processing</keyword>
<dbReference type="GO" id="GO:0016787">
    <property type="term" value="F:hydrolase activity"/>
    <property type="evidence" value="ECO:0007669"/>
    <property type="project" value="UniProtKB-KW"/>
</dbReference>
<proteinExistence type="inferred from homology"/>
<evidence type="ECO:0000256" key="3">
    <source>
        <dbReference type="ARBA" id="ARBA00016225"/>
    </source>
</evidence>
<dbReference type="Gene3D" id="2.30.30.210">
    <property type="entry name" value="Ribonuclease P/MRP, subunit p29"/>
    <property type="match status" value="1"/>
</dbReference>
<dbReference type="GO" id="GO:0005730">
    <property type="term" value="C:nucleolus"/>
    <property type="evidence" value="ECO:0007669"/>
    <property type="project" value="UniProtKB-SubCell"/>
</dbReference>
<feature type="region of interest" description="Disordered" evidence="11">
    <location>
        <begin position="1"/>
        <end position="29"/>
    </location>
</feature>
<keyword evidence="4" id="KW-0963">Cytoplasm</keyword>
<evidence type="ECO:0000256" key="11">
    <source>
        <dbReference type="SAM" id="MobiDB-lite"/>
    </source>
</evidence>
<reference evidence="12 13" key="1">
    <citation type="journal article" date="2019" name="Sci. Rep.">
        <title>Orb-weaving spider Araneus ventricosus genome elucidates the spidroin gene catalogue.</title>
        <authorList>
            <person name="Kono N."/>
            <person name="Nakamura H."/>
            <person name="Ohtoshi R."/>
            <person name="Moran D.A.P."/>
            <person name="Shinohara A."/>
            <person name="Yoshida Y."/>
            <person name="Fujiwara M."/>
            <person name="Mori M."/>
            <person name="Tomita M."/>
            <person name="Arakawa K."/>
        </authorList>
    </citation>
    <scope>NUCLEOTIDE SEQUENCE [LARGE SCALE GENOMIC DNA]</scope>
</reference>
<keyword evidence="6" id="KW-0540">Nuclease</keyword>
<organism evidence="12 13">
    <name type="scientific">Araneus ventricosus</name>
    <name type="common">Orbweaver spider</name>
    <name type="synonym">Epeira ventricosa</name>
    <dbReference type="NCBI Taxonomy" id="182803"/>
    <lineage>
        <taxon>Eukaryota</taxon>
        <taxon>Metazoa</taxon>
        <taxon>Ecdysozoa</taxon>
        <taxon>Arthropoda</taxon>
        <taxon>Chelicerata</taxon>
        <taxon>Arachnida</taxon>
        <taxon>Araneae</taxon>
        <taxon>Araneomorphae</taxon>
        <taxon>Entelegynae</taxon>
        <taxon>Araneoidea</taxon>
        <taxon>Araneidae</taxon>
        <taxon>Araneus</taxon>
    </lineage>
</organism>
<comment type="similarity">
    <text evidence="2">Belongs to the eukaryotic/archaeal RNase P protein component 1 family.</text>
</comment>
<accession>A0A4Y2MU65</accession>
<dbReference type="GO" id="GO:0033204">
    <property type="term" value="F:ribonuclease P RNA binding"/>
    <property type="evidence" value="ECO:0007669"/>
    <property type="project" value="InterPro"/>
</dbReference>
<comment type="subunit">
    <text evidence="9">Component of nuclear RNase P and RNase MRP ribonucleoproteins. RNase P consists of a catalytic RNA moiety and 10 different protein chains; POP1, POP4, POP5, POP7, RPP14, RPP21, RPP25, RPP30, RPP38 and RPP40. Within the RNase P complex, POP1, POP7 and RPP25 form the 'finger' subcomplex, POP5, RPP14, RPP40 and homodimeric RPP30 form the 'palm' subcomplex, and RPP21, POP4 and RPP38 form the 'wrist' subcomplex. All subunits of the RNase P complex interact with the catalytic RNA. Several subunits of RNase P are also part of the RNase MRP complex. RNase MRP consists of a catalytic RNA moiety and about 8 protein subunits; POP1, POP7, RPP25, RPP30, RPP38, RPP40 and possibly also POP4 and POP5.</text>
</comment>
<evidence type="ECO:0000256" key="10">
    <source>
        <dbReference type="PIRNR" id="PIRNR027081"/>
    </source>
</evidence>
<dbReference type="PANTHER" id="PTHR13348:SF0">
    <property type="entry name" value="RIBONUCLEASE P PROTEIN SUBUNIT P29"/>
    <property type="match status" value="1"/>
</dbReference>
<evidence type="ECO:0000256" key="2">
    <source>
        <dbReference type="ARBA" id="ARBA00006181"/>
    </source>
</evidence>
<sequence length="240" mass="28282">MNEATASNSAKKKEKKKKNPENNPLFKSLPPSIEKLSERIGLRKVPENYIKQFLKENLPQTVSYTLNEYKEYIFSNEKFKKRKKQLADKKRRTLLNASEQRRLAVFKLDPATTKFKTFIPVHELWKQYMQKMLQLREPLPEDLSGIYQKLLKADYHGCMLVVVSSVCHTYIGIRGFVVQETKNVFRLITEEDKLKTIPKKGSVFCFELNGNIFKIYGDNFCFVPYERIRVKYKTRQLVDP</sequence>
<comment type="subcellular location">
    <subcellularLocation>
        <location evidence="10">Nucleus</location>
        <location evidence="10">Nucleolus</location>
    </subcellularLocation>
</comment>